<sequence length="126" mass="13463">MSASVLIADDDPNISRALGFLMRQEGYDVRIVADGEQALAAVSSDPPDVILLDVMMPKGNGYDVCRALRANGSYGNIRIIMLTAKGGEADQRVGMELGANAYITKPFAIIDVVSCVQSVLSTRMPE</sequence>
<dbReference type="RefSeq" id="WP_184144968.1">
    <property type="nucleotide sequence ID" value="NZ_JACHIK010000010.1"/>
</dbReference>
<evidence type="ECO:0000256" key="2">
    <source>
        <dbReference type="ARBA" id="ARBA00023012"/>
    </source>
</evidence>
<keyword evidence="3" id="KW-0805">Transcription regulation</keyword>
<dbReference type="InterPro" id="IPR011006">
    <property type="entry name" value="CheY-like_superfamily"/>
</dbReference>
<evidence type="ECO:0000259" key="7">
    <source>
        <dbReference type="PROSITE" id="PS50110"/>
    </source>
</evidence>
<comment type="caution">
    <text evidence="8">The sequence shown here is derived from an EMBL/GenBank/DDBJ whole genome shotgun (WGS) entry which is preliminary data.</text>
</comment>
<dbReference type="GO" id="GO:0000160">
    <property type="term" value="P:phosphorelay signal transduction system"/>
    <property type="evidence" value="ECO:0007669"/>
    <property type="project" value="UniProtKB-KW"/>
</dbReference>
<evidence type="ECO:0000256" key="3">
    <source>
        <dbReference type="ARBA" id="ARBA00023015"/>
    </source>
</evidence>
<evidence type="ECO:0000256" key="1">
    <source>
        <dbReference type="ARBA" id="ARBA00022553"/>
    </source>
</evidence>
<dbReference type="GO" id="GO:0003677">
    <property type="term" value="F:DNA binding"/>
    <property type="evidence" value="ECO:0007669"/>
    <property type="project" value="UniProtKB-KW"/>
</dbReference>
<dbReference type="PROSITE" id="PS50110">
    <property type="entry name" value="RESPONSE_REGULATORY"/>
    <property type="match status" value="1"/>
</dbReference>
<feature type="modified residue" description="4-aspartylphosphate" evidence="6">
    <location>
        <position position="53"/>
    </location>
</feature>
<keyword evidence="4 8" id="KW-0238">DNA-binding</keyword>
<name>A0A7W7YWT9_9HYPH</name>
<dbReference type="FunFam" id="3.40.50.2300:FF:000001">
    <property type="entry name" value="DNA-binding response regulator PhoB"/>
    <property type="match status" value="1"/>
</dbReference>
<protein>
    <submittedName>
        <fullName evidence="8">DNA-binding response OmpR family regulator</fullName>
    </submittedName>
</protein>
<dbReference type="AlphaFoldDB" id="A0A7W7YWT9"/>
<accession>A0A7W7YWT9</accession>
<keyword evidence="5" id="KW-0804">Transcription</keyword>
<dbReference type="EMBL" id="JACHIK010000010">
    <property type="protein sequence ID" value="MBB5043602.1"/>
    <property type="molecule type" value="Genomic_DNA"/>
</dbReference>
<keyword evidence="2" id="KW-0902">Two-component regulatory system</keyword>
<evidence type="ECO:0000313" key="8">
    <source>
        <dbReference type="EMBL" id="MBB5043602.1"/>
    </source>
</evidence>
<dbReference type="CDD" id="cd17574">
    <property type="entry name" value="REC_OmpR"/>
    <property type="match status" value="1"/>
</dbReference>
<gene>
    <name evidence="8" type="ORF">HNQ66_003012</name>
</gene>
<feature type="domain" description="Response regulatory" evidence="7">
    <location>
        <begin position="4"/>
        <end position="120"/>
    </location>
</feature>
<evidence type="ECO:0000313" key="9">
    <source>
        <dbReference type="Proteomes" id="UP000535406"/>
    </source>
</evidence>
<dbReference type="SUPFAM" id="SSF52172">
    <property type="entry name" value="CheY-like"/>
    <property type="match status" value="1"/>
</dbReference>
<keyword evidence="1 6" id="KW-0597">Phosphoprotein</keyword>
<proteinExistence type="predicted"/>
<dbReference type="SMART" id="SM00448">
    <property type="entry name" value="REC"/>
    <property type="match status" value="1"/>
</dbReference>
<evidence type="ECO:0000256" key="6">
    <source>
        <dbReference type="PROSITE-ProRule" id="PRU00169"/>
    </source>
</evidence>
<reference evidence="8 9" key="1">
    <citation type="submission" date="2020-08" db="EMBL/GenBank/DDBJ databases">
        <title>Genomic Encyclopedia of Type Strains, Phase IV (KMG-IV): sequencing the most valuable type-strain genomes for metagenomic binning, comparative biology and taxonomic classification.</title>
        <authorList>
            <person name="Goeker M."/>
        </authorList>
    </citation>
    <scope>NUCLEOTIDE SEQUENCE [LARGE SCALE GENOMIC DNA]</scope>
    <source>
        <strain evidence="8 9">DSM 21319</strain>
    </source>
</reference>
<dbReference type="Gene3D" id="3.40.50.2300">
    <property type="match status" value="1"/>
</dbReference>
<dbReference type="PANTHER" id="PTHR44591">
    <property type="entry name" value="STRESS RESPONSE REGULATOR PROTEIN 1"/>
    <property type="match status" value="1"/>
</dbReference>
<dbReference type="PANTHER" id="PTHR44591:SF3">
    <property type="entry name" value="RESPONSE REGULATORY DOMAIN-CONTAINING PROTEIN"/>
    <property type="match status" value="1"/>
</dbReference>
<evidence type="ECO:0000256" key="4">
    <source>
        <dbReference type="ARBA" id="ARBA00023125"/>
    </source>
</evidence>
<dbReference type="InterPro" id="IPR050595">
    <property type="entry name" value="Bact_response_regulator"/>
</dbReference>
<keyword evidence="9" id="KW-1185">Reference proteome</keyword>
<dbReference type="Pfam" id="PF00072">
    <property type="entry name" value="Response_reg"/>
    <property type="match status" value="1"/>
</dbReference>
<organism evidence="8 9">
    <name type="scientific">Shinella fusca</name>
    <dbReference type="NCBI Taxonomy" id="544480"/>
    <lineage>
        <taxon>Bacteria</taxon>
        <taxon>Pseudomonadati</taxon>
        <taxon>Pseudomonadota</taxon>
        <taxon>Alphaproteobacteria</taxon>
        <taxon>Hyphomicrobiales</taxon>
        <taxon>Rhizobiaceae</taxon>
        <taxon>Shinella</taxon>
    </lineage>
</organism>
<dbReference type="Proteomes" id="UP000535406">
    <property type="component" value="Unassembled WGS sequence"/>
</dbReference>
<dbReference type="InterPro" id="IPR001789">
    <property type="entry name" value="Sig_transdc_resp-reg_receiver"/>
</dbReference>
<evidence type="ECO:0000256" key="5">
    <source>
        <dbReference type="ARBA" id="ARBA00023163"/>
    </source>
</evidence>